<comment type="similarity">
    <text evidence="3">Belongs to the RRG9 family.</text>
</comment>
<dbReference type="GO" id="GO:0005634">
    <property type="term" value="C:nucleus"/>
    <property type="evidence" value="ECO:0007669"/>
    <property type="project" value="TreeGrafter"/>
</dbReference>
<evidence type="ECO:0000256" key="3">
    <source>
        <dbReference type="ARBA" id="ARBA00010895"/>
    </source>
</evidence>
<dbReference type="Pfam" id="PF06413">
    <property type="entry name" value="Neugrin"/>
    <property type="match status" value="1"/>
</dbReference>
<evidence type="ECO:0000256" key="2">
    <source>
        <dbReference type="ARBA" id="ARBA00004173"/>
    </source>
</evidence>
<evidence type="ECO:0000256" key="5">
    <source>
        <dbReference type="ARBA" id="ARBA00022946"/>
    </source>
</evidence>
<name>A0AAX6MTI0_9PEZI</name>
<sequence>MMNCSCRTISLKIFVQSLAELRLSNSARQIRPQYSRVTGFQSQFAFTRPYGATAALRFPQQISQESQEPTSHSPDTYQNSEIEQHEHSDHVAVEEPEVPVLDISADILDKAKSKGAILDLSPESIDALVTHSDKPKKKTRSARDKDVKAEAAPELKSDSARSVETKRLKRLKIIKEEPAPKKPPTVKKEPWQIQKEALEQKFPEGWAPRKRLSPDALEGIRALHAQFPEEYTTEVLSAKFMVSPEAIRRILRSKWTPNAEEELDRQERWFKRGKNIWTQMAALGKKPPRRWRREGIVRDPYWNRPRGPRTQPPRRPRTQFTRRPREFA</sequence>
<feature type="compositionally biased region" description="Basic residues" evidence="6">
    <location>
        <begin position="312"/>
        <end position="322"/>
    </location>
</feature>
<evidence type="ECO:0000256" key="6">
    <source>
        <dbReference type="SAM" id="MobiDB-lite"/>
    </source>
</evidence>
<dbReference type="PANTHER" id="PTHR13475">
    <property type="entry name" value="NEUGRIN"/>
    <property type="match status" value="1"/>
</dbReference>
<keyword evidence="5" id="KW-0809">Transit peptide</keyword>
<evidence type="ECO:0000256" key="1">
    <source>
        <dbReference type="ARBA" id="ARBA00003548"/>
    </source>
</evidence>
<comment type="subcellular location">
    <subcellularLocation>
        <location evidence="2">Mitochondrion</location>
    </subcellularLocation>
</comment>
<evidence type="ECO:0000256" key="4">
    <source>
        <dbReference type="ARBA" id="ARBA00013566"/>
    </source>
</evidence>
<comment type="function">
    <text evidence="1">Required for respiratory activity and maintenance and expression of the mitochondrial genome.</text>
</comment>
<dbReference type="AlphaFoldDB" id="A0AAX6MTI0"/>
<evidence type="ECO:0000313" key="8">
    <source>
        <dbReference type="Proteomes" id="UP001369815"/>
    </source>
</evidence>
<proteinExistence type="inferred from homology"/>
<keyword evidence="8" id="KW-1185">Reference proteome</keyword>
<feature type="region of interest" description="Disordered" evidence="6">
    <location>
        <begin position="284"/>
        <end position="328"/>
    </location>
</feature>
<dbReference type="Proteomes" id="UP001369815">
    <property type="component" value="Unassembled WGS sequence"/>
</dbReference>
<reference evidence="7 8" key="1">
    <citation type="journal article" date="2024" name="Front Chem Biol">
        <title>Unveiling the potential of Daldinia eschscholtzii MFLUCC 19-0629 through bioactivity and bioinformatics studies for enhanced sustainable agriculture production.</title>
        <authorList>
            <person name="Brooks S."/>
            <person name="Weaver J.A."/>
            <person name="Klomchit A."/>
            <person name="Alharthi S.A."/>
            <person name="Onlamun T."/>
            <person name="Nurani R."/>
            <person name="Vong T.K."/>
            <person name="Alberti F."/>
            <person name="Greco C."/>
        </authorList>
    </citation>
    <scope>NUCLEOTIDE SEQUENCE [LARGE SCALE GENOMIC DNA]</scope>
    <source>
        <strain evidence="7">MFLUCC 19-0629</strain>
    </source>
</reference>
<accession>A0AAX6MTI0</accession>
<organism evidence="7 8">
    <name type="scientific">Daldinia eschscholtzii</name>
    <dbReference type="NCBI Taxonomy" id="292717"/>
    <lineage>
        <taxon>Eukaryota</taxon>
        <taxon>Fungi</taxon>
        <taxon>Dikarya</taxon>
        <taxon>Ascomycota</taxon>
        <taxon>Pezizomycotina</taxon>
        <taxon>Sordariomycetes</taxon>
        <taxon>Xylariomycetidae</taxon>
        <taxon>Xylariales</taxon>
        <taxon>Hypoxylaceae</taxon>
        <taxon>Daldinia</taxon>
    </lineage>
</organism>
<evidence type="ECO:0000313" key="7">
    <source>
        <dbReference type="EMBL" id="KAK6955948.1"/>
    </source>
</evidence>
<protein>
    <recommendedName>
        <fullName evidence="4">Required for respiratory growth protein 9, mitochondrial</fullName>
    </recommendedName>
</protein>
<dbReference type="GO" id="GO:0005739">
    <property type="term" value="C:mitochondrion"/>
    <property type="evidence" value="ECO:0007669"/>
    <property type="project" value="UniProtKB-SubCell"/>
</dbReference>
<dbReference type="InterPro" id="IPR010487">
    <property type="entry name" value="NGRN/Rrg9"/>
</dbReference>
<feature type="compositionally biased region" description="Basic and acidic residues" evidence="6">
    <location>
        <begin position="141"/>
        <end position="162"/>
    </location>
</feature>
<feature type="region of interest" description="Disordered" evidence="6">
    <location>
        <begin position="129"/>
        <end position="162"/>
    </location>
</feature>
<dbReference type="EMBL" id="JBANMG010000003">
    <property type="protein sequence ID" value="KAK6955948.1"/>
    <property type="molecule type" value="Genomic_DNA"/>
</dbReference>
<gene>
    <name evidence="7" type="ORF">Daesc_003595</name>
</gene>
<comment type="caution">
    <text evidence="7">The sequence shown here is derived from an EMBL/GenBank/DDBJ whole genome shotgun (WGS) entry which is preliminary data.</text>
</comment>
<dbReference type="PANTHER" id="PTHR13475:SF3">
    <property type="entry name" value="NEUGRIN"/>
    <property type="match status" value="1"/>
</dbReference>